<name>A0A409YW10_9AGAR</name>
<protein>
    <recommendedName>
        <fullName evidence="1">F-box domain-containing protein</fullName>
    </recommendedName>
</protein>
<organism evidence="2 3">
    <name type="scientific">Panaeolus cyanescens</name>
    <dbReference type="NCBI Taxonomy" id="181874"/>
    <lineage>
        <taxon>Eukaryota</taxon>
        <taxon>Fungi</taxon>
        <taxon>Dikarya</taxon>
        <taxon>Basidiomycota</taxon>
        <taxon>Agaricomycotina</taxon>
        <taxon>Agaricomycetes</taxon>
        <taxon>Agaricomycetidae</taxon>
        <taxon>Agaricales</taxon>
        <taxon>Agaricineae</taxon>
        <taxon>Galeropsidaceae</taxon>
        <taxon>Panaeolus</taxon>
    </lineage>
</organism>
<sequence>MYATISSLTQYILGSFMKDSEKTKEADIDRQILEHHLHIQKHISRLASLTQQADDHHARIRDHNKRLIELRGQRNGQTSISFLPPELLREIFLYLRDEWPSSIFETSSVPRVKFGWINVTHVCRFWREVALQYPQLWTQVDVGLANWAEMVLERSKGADISLEILPNIETSAQRVLWDVLSQPHRLRQIKLYSRFNSKSLYKEAFERLKDVAAPRLRSLVIAGSCVDLPTILDKNFLGGGTPRLRHLDVQGYFIPWTSPILSGLHVLNIQPTHNFGSHASDFLAALRRLPDLEELTLGRLPQDLESFDKKQVISFPRLAKLTFEGSGQEFIALLRHLRFPSTVSLQFKSNNIFQRNQIPDLLEALESSHSLNVSPSNNCPSSKRKTALGPIHALQFGYDPPFMCTLKLWRRPLTCDTYDTDLATDLPRGQSVLSLGLAAASDVLRDILTSFCLDNLHFVDLQTDSTTLLSILEDAPSLKTIRLSGNNVIDFIARLFESPLMPGPPKMYDNFAPLSSDYSLTKKLFKPTSSISGSLPAFGAYRS</sequence>
<evidence type="ECO:0000259" key="1">
    <source>
        <dbReference type="Pfam" id="PF12937"/>
    </source>
</evidence>
<gene>
    <name evidence="2" type="ORF">CVT24_010701</name>
</gene>
<accession>A0A409YW10</accession>
<dbReference type="SUPFAM" id="SSF52058">
    <property type="entry name" value="L domain-like"/>
    <property type="match status" value="1"/>
</dbReference>
<dbReference type="InterPro" id="IPR001810">
    <property type="entry name" value="F-box_dom"/>
</dbReference>
<dbReference type="Proteomes" id="UP000284842">
    <property type="component" value="Unassembled WGS sequence"/>
</dbReference>
<proteinExistence type="predicted"/>
<evidence type="ECO:0000313" key="3">
    <source>
        <dbReference type="Proteomes" id="UP000284842"/>
    </source>
</evidence>
<comment type="caution">
    <text evidence="2">The sequence shown here is derived from an EMBL/GenBank/DDBJ whole genome shotgun (WGS) entry which is preliminary data.</text>
</comment>
<dbReference type="PANTHER" id="PTHR38926">
    <property type="entry name" value="F-BOX DOMAIN CONTAINING PROTEIN, EXPRESSED"/>
    <property type="match status" value="1"/>
</dbReference>
<evidence type="ECO:0000313" key="2">
    <source>
        <dbReference type="EMBL" id="PPR07153.1"/>
    </source>
</evidence>
<dbReference type="EMBL" id="NHTK01000506">
    <property type="protein sequence ID" value="PPR07153.1"/>
    <property type="molecule type" value="Genomic_DNA"/>
</dbReference>
<dbReference type="Gene3D" id="1.20.1280.50">
    <property type="match status" value="1"/>
</dbReference>
<dbReference type="STRING" id="181874.A0A409YW10"/>
<reference evidence="2 3" key="1">
    <citation type="journal article" date="2018" name="Evol. Lett.">
        <title>Horizontal gene cluster transfer increased hallucinogenic mushroom diversity.</title>
        <authorList>
            <person name="Reynolds H.T."/>
            <person name="Vijayakumar V."/>
            <person name="Gluck-Thaler E."/>
            <person name="Korotkin H.B."/>
            <person name="Matheny P.B."/>
            <person name="Slot J.C."/>
        </authorList>
    </citation>
    <scope>NUCLEOTIDE SEQUENCE [LARGE SCALE GENOMIC DNA]</scope>
    <source>
        <strain evidence="2 3">2629</strain>
    </source>
</reference>
<dbReference type="InterPro" id="IPR032675">
    <property type="entry name" value="LRR_dom_sf"/>
</dbReference>
<feature type="domain" description="F-box" evidence="1">
    <location>
        <begin position="81"/>
        <end position="141"/>
    </location>
</feature>
<dbReference type="Pfam" id="PF12937">
    <property type="entry name" value="F-box-like"/>
    <property type="match status" value="1"/>
</dbReference>
<dbReference type="Gene3D" id="3.80.10.10">
    <property type="entry name" value="Ribonuclease Inhibitor"/>
    <property type="match status" value="1"/>
</dbReference>
<dbReference type="OrthoDB" id="3055325at2759"/>
<dbReference type="InParanoid" id="A0A409YW10"/>
<keyword evidence="3" id="KW-1185">Reference proteome</keyword>
<dbReference type="AlphaFoldDB" id="A0A409YW10"/>
<dbReference type="PANTHER" id="PTHR38926:SF5">
    <property type="entry name" value="F-BOX AND LEUCINE-RICH REPEAT PROTEIN 6"/>
    <property type="match status" value="1"/>
</dbReference>